<dbReference type="Proteomes" id="UP000199727">
    <property type="component" value="Unassembled WGS sequence"/>
</dbReference>
<feature type="compositionally biased region" description="Low complexity" evidence="8">
    <location>
        <begin position="544"/>
        <end position="557"/>
    </location>
</feature>
<sequence>MVKSTTRGLGIVSQISGRLLPGSAIATAPTLSTPRFFTHLHPKSPSRMTTASPFLFQSSLHDTGLIHEMLSNPLKFGAPVNKKGLGFEAGMKEVVSGPESPRLAKRPLKNVEGEVKDDAERGPAAKDKSQKQFNGNAKDPQRVNLEFTNQLVTPPSPAKAQNPDTNEGKDTQGLFPSTFDLSWPEAIATAKRAAGLHNPSMACYANATLQVLLHTPPVLRIALTHDEGSCSQIKKKNFCMLCSLKHMAEGSHWSGRKAYAPGIHRSLSQIKKGFSKNRQEDTHEFFRFVTDALQNTALAKLPKDIPEKIKHTSWVYRIWGGRVRSRVVCSRCNNPSDTFDSFLDLSLDVNKQGKKSVLGMLAGFTKEDKLEGDNKYHCERCKRKANATKSFKIDQAPPILTLHLKRFSVNYNHYSGRARAEKFNQPIKFEQTLDIAPYMVNPGSSGTKYRLFGVTCHRGTELRFGHYTSYVRGPSGQWFHADDDDVSPVQLVQVLNDKTAYLLSYIRVENGKEGLCESPAVKDRVNGLVNGNARGMRNDESESQSEAESSSHKSPSSIKRKPTYDPEDPPRMKISTFVNNKTHASSPKESESSFSDEEENKMPPELPKFGYKPKPAIHAPAPVEASSFYTSPIARPSNPLAGMSKKEKKKFKHKEKGKPRHSATPVPFAQGRMGNGRNRQPGVLSRMKGRA</sequence>
<feature type="domain" description="USP" evidence="9">
    <location>
        <begin position="194"/>
        <end position="508"/>
    </location>
</feature>
<feature type="region of interest" description="Disordered" evidence="8">
    <location>
        <begin position="629"/>
        <end position="691"/>
    </location>
</feature>
<dbReference type="GO" id="GO:0005829">
    <property type="term" value="C:cytosol"/>
    <property type="evidence" value="ECO:0007669"/>
    <property type="project" value="TreeGrafter"/>
</dbReference>
<protein>
    <recommendedName>
        <fullName evidence="3">ubiquitinyl hydrolase 1</fullName>
        <ecNumber evidence="3">3.4.19.12</ecNumber>
    </recommendedName>
</protein>
<organism evidence="10 11">
    <name type="scientific">Cryptococcus neoformans Tu259-1</name>
    <dbReference type="NCBI Taxonomy" id="1230072"/>
    <lineage>
        <taxon>Eukaryota</taxon>
        <taxon>Fungi</taxon>
        <taxon>Dikarya</taxon>
        <taxon>Basidiomycota</taxon>
        <taxon>Agaricomycotina</taxon>
        <taxon>Tremellomycetes</taxon>
        <taxon>Tremellales</taxon>
        <taxon>Cryptococcaceae</taxon>
        <taxon>Cryptococcus</taxon>
        <taxon>Cryptococcus neoformans species complex</taxon>
    </lineage>
</organism>
<dbReference type="GO" id="GO:0005634">
    <property type="term" value="C:nucleus"/>
    <property type="evidence" value="ECO:0007669"/>
    <property type="project" value="TreeGrafter"/>
</dbReference>
<dbReference type="SUPFAM" id="SSF54001">
    <property type="entry name" value="Cysteine proteinases"/>
    <property type="match status" value="1"/>
</dbReference>
<dbReference type="InterPro" id="IPR001394">
    <property type="entry name" value="Peptidase_C19_UCH"/>
</dbReference>
<keyword evidence="4" id="KW-0645">Protease</keyword>
<feature type="compositionally biased region" description="Basic and acidic residues" evidence="8">
    <location>
        <begin position="109"/>
        <end position="130"/>
    </location>
</feature>
<dbReference type="FunFam" id="3.90.70.10:FF:000186">
    <property type="entry name" value="Unplaced genomic scaffold supercont1.125, whole genome shotgun sequence"/>
    <property type="match status" value="1"/>
</dbReference>
<evidence type="ECO:0000256" key="3">
    <source>
        <dbReference type="ARBA" id="ARBA00012759"/>
    </source>
</evidence>
<dbReference type="InterPro" id="IPR028889">
    <property type="entry name" value="USP"/>
</dbReference>
<dbReference type="CDD" id="cd02661">
    <property type="entry name" value="Peptidase_C19E"/>
    <property type="match status" value="1"/>
</dbReference>
<comment type="catalytic activity">
    <reaction evidence="1">
        <text>Thiol-dependent hydrolysis of ester, thioester, amide, peptide and isopeptide bonds formed by the C-terminal Gly of ubiquitin (a 76-residue protein attached to proteins as an intracellular targeting signal).</text>
        <dbReference type="EC" id="3.4.19.12"/>
    </reaction>
</comment>
<dbReference type="GO" id="GO:0004843">
    <property type="term" value="F:cysteine-type deubiquitinase activity"/>
    <property type="evidence" value="ECO:0007669"/>
    <property type="project" value="UniProtKB-EC"/>
</dbReference>
<dbReference type="PROSITE" id="PS50235">
    <property type="entry name" value="USP_3"/>
    <property type="match status" value="1"/>
</dbReference>
<feature type="compositionally biased region" description="Basic residues" evidence="8">
    <location>
        <begin position="646"/>
        <end position="661"/>
    </location>
</feature>
<proteinExistence type="inferred from homology"/>
<dbReference type="InterPro" id="IPR050164">
    <property type="entry name" value="Peptidase_C19"/>
</dbReference>
<evidence type="ECO:0000256" key="4">
    <source>
        <dbReference type="ARBA" id="ARBA00022670"/>
    </source>
</evidence>
<dbReference type="OrthoDB" id="420187at2759"/>
<dbReference type="Pfam" id="PF00443">
    <property type="entry name" value="UCH"/>
    <property type="match status" value="1"/>
</dbReference>
<dbReference type="EMBL" id="AMKT01000010">
    <property type="protein sequence ID" value="OXG28817.1"/>
    <property type="molecule type" value="Genomic_DNA"/>
</dbReference>
<dbReference type="AlphaFoldDB" id="A0A854QQA0"/>
<feature type="compositionally biased region" description="Basic and acidic residues" evidence="8">
    <location>
        <begin position="562"/>
        <end position="571"/>
    </location>
</feature>
<evidence type="ECO:0000256" key="8">
    <source>
        <dbReference type="SAM" id="MobiDB-lite"/>
    </source>
</evidence>
<feature type="region of interest" description="Disordered" evidence="8">
    <location>
        <begin position="529"/>
        <end position="613"/>
    </location>
</feature>
<name>A0A854QQA0_CRYNE</name>
<keyword evidence="6 10" id="KW-0378">Hydrolase</keyword>
<dbReference type="Gene3D" id="3.90.70.10">
    <property type="entry name" value="Cysteine proteinases"/>
    <property type="match status" value="1"/>
</dbReference>
<dbReference type="PANTHER" id="PTHR24006">
    <property type="entry name" value="UBIQUITIN CARBOXYL-TERMINAL HYDROLASE"/>
    <property type="match status" value="1"/>
</dbReference>
<evidence type="ECO:0000256" key="5">
    <source>
        <dbReference type="ARBA" id="ARBA00022786"/>
    </source>
</evidence>
<dbReference type="InterPro" id="IPR038765">
    <property type="entry name" value="Papain-like_cys_pep_sf"/>
</dbReference>
<dbReference type="GO" id="GO:0016579">
    <property type="term" value="P:protein deubiquitination"/>
    <property type="evidence" value="ECO:0007669"/>
    <property type="project" value="InterPro"/>
</dbReference>
<dbReference type="EC" id="3.4.19.12" evidence="3"/>
<keyword evidence="5" id="KW-0833">Ubl conjugation pathway</keyword>
<dbReference type="PROSITE" id="PS00973">
    <property type="entry name" value="USP_2"/>
    <property type="match status" value="1"/>
</dbReference>
<evidence type="ECO:0000259" key="9">
    <source>
        <dbReference type="PROSITE" id="PS50235"/>
    </source>
</evidence>
<evidence type="ECO:0000256" key="2">
    <source>
        <dbReference type="ARBA" id="ARBA00009085"/>
    </source>
</evidence>
<evidence type="ECO:0000313" key="10">
    <source>
        <dbReference type="EMBL" id="OXG28817.1"/>
    </source>
</evidence>
<evidence type="ECO:0000256" key="1">
    <source>
        <dbReference type="ARBA" id="ARBA00000707"/>
    </source>
</evidence>
<evidence type="ECO:0000313" key="11">
    <source>
        <dbReference type="Proteomes" id="UP000199727"/>
    </source>
</evidence>
<keyword evidence="7" id="KW-0788">Thiol protease</keyword>
<dbReference type="PANTHER" id="PTHR24006:SF758">
    <property type="entry name" value="UBIQUITIN CARBOXYL-TERMINAL HYDROLASE 36"/>
    <property type="match status" value="1"/>
</dbReference>
<accession>A0A854QQA0</accession>
<reference evidence="10 11" key="1">
    <citation type="submission" date="2017-06" db="EMBL/GenBank/DDBJ databases">
        <title>Global population genomics of the pathogenic fungus Cryptococcus neoformans var. grubii.</title>
        <authorList>
            <person name="Cuomo C."/>
            <person name="Litvintseva A."/>
            <person name="Chen Y."/>
            <person name="Young S."/>
            <person name="Zeng Q."/>
            <person name="Chapman S."/>
            <person name="Gujja S."/>
            <person name="Saif S."/>
            <person name="Birren B."/>
        </authorList>
    </citation>
    <scope>NUCLEOTIDE SEQUENCE [LARGE SCALE GENOMIC DNA]</scope>
    <source>
        <strain evidence="10 11">Tu259-1</strain>
    </source>
</reference>
<evidence type="ECO:0000256" key="6">
    <source>
        <dbReference type="ARBA" id="ARBA00022801"/>
    </source>
</evidence>
<dbReference type="GO" id="GO:0006508">
    <property type="term" value="P:proteolysis"/>
    <property type="evidence" value="ECO:0007669"/>
    <property type="project" value="UniProtKB-KW"/>
</dbReference>
<comment type="similarity">
    <text evidence="2">Belongs to the peptidase C19 family.</text>
</comment>
<feature type="region of interest" description="Disordered" evidence="8">
    <location>
        <begin position="94"/>
        <end position="172"/>
    </location>
</feature>
<comment type="caution">
    <text evidence="10">The sequence shown here is derived from an EMBL/GenBank/DDBJ whole genome shotgun (WGS) entry which is preliminary data.</text>
</comment>
<dbReference type="InterPro" id="IPR018200">
    <property type="entry name" value="USP_CS"/>
</dbReference>
<gene>
    <name evidence="10" type="ORF">C361_00466</name>
</gene>
<evidence type="ECO:0000256" key="7">
    <source>
        <dbReference type="ARBA" id="ARBA00022807"/>
    </source>
</evidence>